<dbReference type="SUPFAM" id="SSF81383">
    <property type="entry name" value="F-box domain"/>
    <property type="match status" value="1"/>
</dbReference>
<gene>
    <name evidence="3" type="ORF">PIB30_100489</name>
</gene>
<dbReference type="InterPro" id="IPR036047">
    <property type="entry name" value="F-box-like_dom_sf"/>
</dbReference>
<dbReference type="EMBL" id="JASCZI010123641">
    <property type="protein sequence ID" value="MED6165539.1"/>
    <property type="molecule type" value="Genomic_DNA"/>
</dbReference>
<dbReference type="SMART" id="SM00256">
    <property type="entry name" value="FBOX"/>
    <property type="match status" value="1"/>
</dbReference>
<protein>
    <recommendedName>
        <fullName evidence="2">F-box domain-containing protein</fullName>
    </recommendedName>
</protein>
<reference evidence="3 4" key="1">
    <citation type="journal article" date="2023" name="Plants (Basel)">
        <title>Bridging the Gap: Combining Genomics and Transcriptomics Approaches to Understand Stylosanthes scabra, an Orphan Legume from the Brazilian Caatinga.</title>
        <authorList>
            <person name="Ferreira-Neto J.R.C."/>
            <person name="da Silva M.D."/>
            <person name="Binneck E."/>
            <person name="de Melo N.F."/>
            <person name="da Silva R.H."/>
            <person name="de Melo A.L.T.M."/>
            <person name="Pandolfi V."/>
            <person name="Bustamante F.O."/>
            <person name="Brasileiro-Vidal A.C."/>
            <person name="Benko-Iseppon A.M."/>
        </authorList>
    </citation>
    <scope>NUCLEOTIDE SEQUENCE [LARGE SCALE GENOMIC DNA]</scope>
    <source>
        <tissue evidence="3">Leaves</tissue>
    </source>
</reference>
<feature type="compositionally biased region" description="Polar residues" evidence="1">
    <location>
        <begin position="77"/>
        <end position="88"/>
    </location>
</feature>
<evidence type="ECO:0000313" key="3">
    <source>
        <dbReference type="EMBL" id="MED6165539.1"/>
    </source>
</evidence>
<evidence type="ECO:0000313" key="4">
    <source>
        <dbReference type="Proteomes" id="UP001341840"/>
    </source>
</evidence>
<dbReference type="Pfam" id="PF00646">
    <property type="entry name" value="F-box"/>
    <property type="match status" value="1"/>
</dbReference>
<proteinExistence type="predicted"/>
<feature type="region of interest" description="Disordered" evidence="1">
    <location>
        <begin position="77"/>
        <end position="125"/>
    </location>
</feature>
<feature type="non-terminal residue" evidence="3">
    <location>
        <position position="125"/>
    </location>
</feature>
<evidence type="ECO:0000259" key="2">
    <source>
        <dbReference type="PROSITE" id="PS50181"/>
    </source>
</evidence>
<dbReference type="Proteomes" id="UP001341840">
    <property type="component" value="Unassembled WGS sequence"/>
</dbReference>
<comment type="caution">
    <text evidence="3">The sequence shown here is derived from an EMBL/GenBank/DDBJ whole genome shotgun (WGS) entry which is preliminary data.</text>
</comment>
<evidence type="ECO:0000256" key="1">
    <source>
        <dbReference type="SAM" id="MobiDB-lite"/>
    </source>
</evidence>
<name>A0ABU6UXD6_9FABA</name>
<dbReference type="InterPro" id="IPR001810">
    <property type="entry name" value="F-box_dom"/>
</dbReference>
<organism evidence="3 4">
    <name type="scientific">Stylosanthes scabra</name>
    <dbReference type="NCBI Taxonomy" id="79078"/>
    <lineage>
        <taxon>Eukaryota</taxon>
        <taxon>Viridiplantae</taxon>
        <taxon>Streptophyta</taxon>
        <taxon>Embryophyta</taxon>
        <taxon>Tracheophyta</taxon>
        <taxon>Spermatophyta</taxon>
        <taxon>Magnoliopsida</taxon>
        <taxon>eudicotyledons</taxon>
        <taxon>Gunneridae</taxon>
        <taxon>Pentapetalae</taxon>
        <taxon>rosids</taxon>
        <taxon>fabids</taxon>
        <taxon>Fabales</taxon>
        <taxon>Fabaceae</taxon>
        <taxon>Papilionoideae</taxon>
        <taxon>50 kb inversion clade</taxon>
        <taxon>dalbergioids sensu lato</taxon>
        <taxon>Dalbergieae</taxon>
        <taxon>Pterocarpus clade</taxon>
        <taxon>Stylosanthes</taxon>
    </lineage>
</organism>
<feature type="domain" description="F-box" evidence="2">
    <location>
        <begin position="40"/>
        <end position="76"/>
    </location>
</feature>
<accession>A0ABU6UXD6</accession>
<feature type="compositionally biased region" description="Polar residues" evidence="1">
    <location>
        <begin position="96"/>
        <end position="111"/>
    </location>
</feature>
<dbReference type="PROSITE" id="PS50181">
    <property type="entry name" value="FBOX"/>
    <property type="match status" value="1"/>
</dbReference>
<dbReference type="Gene3D" id="1.20.1280.50">
    <property type="match status" value="1"/>
</dbReference>
<sequence>MAIFFTWTENCGTRVLWRSDGVLRWCNLLTNTANDANPLSPTLPMLPDDILLEILLRLPVRALLQFKRVCKSWRTFDTSPIPQESNAEPTKEMENENTTDGPSDPGPSTKSVRIRKQPGWMKDYE</sequence>
<keyword evidence="4" id="KW-1185">Reference proteome</keyword>